<dbReference type="Gene3D" id="1.10.340.30">
    <property type="entry name" value="Hypothetical protein, domain 2"/>
    <property type="match status" value="1"/>
</dbReference>
<dbReference type="PANTHER" id="PTHR30037">
    <property type="entry name" value="DNA-3-METHYLADENINE GLYCOSYLASE 1"/>
    <property type="match status" value="1"/>
</dbReference>
<keyword evidence="2" id="KW-0326">Glycosidase</keyword>
<feature type="binding site" evidence="1">
    <location>
        <position position="192"/>
    </location>
    <ligand>
        <name>Zn(2+)</name>
        <dbReference type="ChEBI" id="CHEBI:29105"/>
    </ligand>
</feature>
<dbReference type="EMBL" id="CP012543">
    <property type="protein sequence ID" value="QCD47425.1"/>
    <property type="molecule type" value="Genomic_DNA"/>
</dbReference>
<dbReference type="Pfam" id="PF03352">
    <property type="entry name" value="Adenine_glyco"/>
    <property type="match status" value="1"/>
</dbReference>
<name>A0A6G5QNY2_CAMRE</name>
<dbReference type="EC" id="3.2.2.20" evidence="2"/>
<accession>A0A6G5QNY2</accession>
<dbReference type="KEGG" id="crx:CRECT_1799"/>
<dbReference type="GO" id="GO:0006284">
    <property type="term" value="P:base-excision repair"/>
    <property type="evidence" value="ECO:0007669"/>
    <property type="project" value="InterPro"/>
</dbReference>
<feature type="binding site" evidence="1">
    <location>
        <position position="13"/>
    </location>
    <ligand>
        <name>Zn(2+)</name>
        <dbReference type="ChEBI" id="CHEBI:29105"/>
    </ligand>
</feature>
<keyword evidence="2" id="KW-0378">Hydrolase</keyword>
<feature type="binding site" evidence="1">
    <location>
        <position position="196"/>
    </location>
    <ligand>
        <name>Zn(2+)</name>
        <dbReference type="ChEBI" id="CHEBI:29105"/>
    </ligand>
</feature>
<dbReference type="InterPro" id="IPR005019">
    <property type="entry name" value="Adenine_glyco"/>
</dbReference>
<dbReference type="Proteomes" id="UP000502377">
    <property type="component" value="Chromosome"/>
</dbReference>
<dbReference type="SUPFAM" id="SSF48150">
    <property type="entry name" value="DNA-glycosylase"/>
    <property type="match status" value="1"/>
</dbReference>
<reference evidence="2 3" key="1">
    <citation type="submission" date="2016-07" db="EMBL/GenBank/DDBJ databases">
        <title>Comparative genomics of the Campylobacter concisus group.</title>
        <authorList>
            <person name="Miller W.G."/>
            <person name="Yee E."/>
            <person name="Chapman M.H."/>
            <person name="Huynh S."/>
            <person name="Bono J.L."/>
            <person name="On S.L.W."/>
            <person name="StLeger J."/>
            <person name="Foster G."/>
            <person name="Parker C.T."/>
        </authorList>
    </citation>
    <scope>NUCLEOTIDE SEQUENCE [LARGE SCALE GENOMIC DNA]</scope>
    <source>
        <strain evidence="2 3">ATCC 33238</strain>
    </source>
</reference>
<dbReference type="PANTHER" id="PTHR30037:SF4">
    <property type="entry name" value="DNA-3-METHYLADENINE GLYCOSYLASE I"/>
    <property type="match status" value="1"/>
</dbReference>
<evidence type="ECO:0000313" key="3">
    <source>
        <dbReference type="Proteomes" id="UP000502377"/>
    </source>
</evidence>
<protein>
    <submittedName>
        <fullName evidence="2">DNA-3-methyladenine glycosylase I, constitutive</fullName>
        <ecNumber evidence="2">3.2.2.20</ecNumber>
    </submittedName>
</protein>
<dbReference type="AlphaFoldDB" id="A0A6G5QNY2"/>
<feature type="binding site" evidence="1">
    <location>
        <position position="26"/>
    </location>
    <ligand>
        <name>Zn(2+)</name>
        <dbReference type="ChEBI" id="CHEBI:29105"/>
    </ligand>
</feature>
<dbReference type="RefSeq" id="WP_004318463.1">
    <property type="nucleotide sequence ID" value="NZ_CP012543.1"/>
</dbReference>
<proteinExistence type="predicted"/>
<dbReference type="InterPro" id="IPR011257">
    <property type="entry name" value="DNA_glycosylase"/>
</dbReference>
<dbReference type="GO" id="GO:0046872">
    <property type="term" value="F:metal ion binding"/>
    <property type="evidence" value="ECO:0007669"/>
    <property type="project" value="UniProtKB-KW"/>
</dbReference>
<dbReference type="GO" id="GO:0008725">
    <property type="term" value="F:DNA-3-methyladenine glycosylase activity"/>
    <property type="evidence" value="ECO:0007669"/>
    <property type="project" value="UniProtKB-EC"/>
</dbReference>
<evidence type="ECO:0000313" key="2">
    <source>
        <dbReference type="EMBL" id="QCD47425.1"/>
    </source>
</evidence>
<gene>
    <name evidence="2" type="primary">tag</name>
    <name evidence="2" type="ORF">CRECT_1799</name>
</gene>
<keyword evidence="1" id="KW-0479">Metal-binding</keyword>
<keyword evidence="1" id="KW-0862">Zinc</keyword>
<evidence type="ECO:0000256" key="1">
    <source>
        <dbReference type="PIRSR" id="PIRSR605019-1"/>
    </source>
</evidence>
<dbReference type="InterPro" id="IPR052891">
    <property type="entry name" value="DNA-3mA_glycosylase"/>
</dbReference>
<organism evidence="2 3">
    <name type="scientific">Campylobacter rectus</name>
    <name type="common">Wolinella recta</name>
    <dbReference type="NCBI Taxonomy" id="203"/>
    <lineage>
        <taxon>Bacteria</taxon>
        <taxon>Pseudomonadati</taxon>
        <taxon>Campylobacterota</taxon>
        <taxon>Epsilonproteobacteria</taxon>
        <taxon>Campylobacterales</taxon>
        <taxon>Campylobacteraceae</taxon>
        <taxon>Campylobacter</taxon>
    </lineage>
</organism>
<sequence length="202" mass="23106">MKNSTASVQKIRCDWAEKSDLERVYHDEEWDRLVKDDAKFFELIVLEGFQAGISWHAVLLKREAMRAAFDGFDARKISLYSEEQTAKFMQNPALIRNRLKLNSLAANARAFLAVVGEFGSFYDYLWDYLLPKFDPKFDGKPIINHYESLKQIPATTPLADFVAKEMKKRGFKFLGPTSVYAFLQSAGVVDDHLDACFCKGGR</sequence>